<dbReference type="InterPro" id="IPR000160">
    <property type="entry name" value="GGDEF_dom"/>
</dbReference>
<feature type="domain" description="GGDEF" evidence="8">
    <location>
        <begin position="472"/>
        <end position="605"/>
    </location>
</feature>
<dbReference type="SUPFAM" id="SSF55785">
    <property type="entry name" value="PYP-like sensor domain (PAS domain)"/>
    <property type="match status" value="1"/>
</dbReference>
<keyword evidence="5" id="KW-0472">Membrane</keyword>
<dbReference type="NCBIfam" id="TIGR00254">
    <property type="entry name" value="GGDEF"/>
    <property type="match status" value="1"/>
</dbReference>
<dbReference type="InterPro" id="IPR035965">
    <property type="entry name" value="PAS-like_dom_sf"/>
</dbReference>
<gene>
    <name evidence="9" type="primary">y4lL</name>
    <name evidence="9" type="ORF">pP10164-NDM_0041</name>
</gene>
<dbReference type="InterPro" id="IPR001633">
    <property type="entry name" value="EAL_dom"/>
</dbReference>
<comment type="pathway">
    <text evidence="2">Purine metabolism; 3',5'-cyclic di-GMP biosynthesis.</text>
</comment>
<dbReference type="AlphaFoldDB" id="A0A0G3BAS4"/>
<feature type="transmembrane region" description="Helical" evidence="5">
    <location>
        <begin position="27"/>
        <end position="49"/>
    </location>
</feature>
<dbReference type="InterPro" id="IPR035919">
    <property type="entry name" value="EAL_sf"/>
</dbReference>
<evidence type="ECO:0000259" key="6">
    <source>
        <dbReference type="PROSITE" id="PS50112"/>
    </source>
</evidence>
<dbReference type="CDD" id="cd00130">
    <property type="entry name" value="PAS"/>
    <property type="match status" value="1"/>
</dbReference>
<comment type="cofactor">
    <cofactor evidence="1">
        <name>Mg(2+)</name>
        <dbReference type="ChEBI" id="CHEBI:18420"/>
    </cofactor>
</comment>
<dbReference type="InterPro" id="IPR000014">
    <property type="entry name" value="PAS"/>
</dbReference>
<dbReference type="EMBL" id="KP900016">
    <property type="protein sequence ID" value="AKJ21235.1"/>
    <property type="molecule type" value="Genomic_DNA"/>
</dbReference>
<dbReference type="NCBIfam" id="TIGR00229">
    <property type="entry name" value="sensory_box"/>
    <property type="match status" value="1"/>
</dbReference>
<dbReference type="PROSITE" id="PS50883">
    <property type="entry name" value="EAL"/>
    <property type="match status" value="1"/>
</dbReference>
<dbReference type="Gene3D" id="3.30.450.20">
    <property type="entry name" value="PAS domain"/>
    <property type="match status" value="1"/>
</dbReference>
<dbReference type="SMART" id="SM00267">
    <property type="entry name" value="GGDEF"/>
    <property type="match status" value="1"/>
</dbReference>
<comment type="catalytic activity">
    <reaction evidence="4">
        <text>2 GTP = 3',3'-c-di-GMP + 2 diphosphate</text>
        <dbReference type="Rhea" id="RHEA:24898"/>
        <dbReference type="ChEBI" id="CHEBI:33019"/>
        <dbReference type="ChEBI" id="CHEBI:37565"/>
        <dbReference type="ChEBI" id="CHEBI:58805"/>
        <dbReference type="EC" id="2.7.7.65"/>
    </reaction>
</comment>
<dbReference type="EC" id="2.7.7.65" evidence="3"/>
<evidence type="ECO:0000256" key="5">
    <source>
        <dbReference type="SAM" id="Phobius"/>
    </source>
</evidence>
<reference evidence="9" key="2">
    <citation type="submission" date="2015-03" db="EMBL/GenBank/DDBJ databases">
        <authorList>
            <person name="Chen Z."/>
            <person name="Feng J."/>
            <person name="Fang H."/>
            <person name="Li Y."/>
            <person name="Chen X."/>
            <person name="Guo X."/>
            <person name="Chen W."/>
            <person name="Wang L."/>
            <person name="Lin L."/>
            <person name="Yang H."/>
            <person name="Yang W."/>
            <person name="Wang J."/>
            <person name="Yin Z."/>
            <person name="Liu C."/>
            <person name="Zhou D."/>
        </authorList>
    </citation>
    <scope>NUCLEOTIDE SEQUENCE</scope>
    <source>
        <strain evidence="9">P10164</strain>
        <plasmid evidence="9">pP10164-NDM</plasmid>
    </source>
</reference>
<dbReference type="SUPFAM" id="SSF55073">
    <property type="entry name" value="Nucleotide cyclase"/>
    <property type="match status" value="1"/>
</dbReference>
<dbReference type="Pfam" id="PF05228">
    <property type="entry name" value="CHASE4"/>
    <property type="match status" value="1"/>
</dbReference>
<dbReference type="CDD" id="cd01948">
    <property type="entry name" value="EAL"/>
    <property type="match status" value="1"/>
</dbReference>
<dbReference type="PROSITE" id="PS50887">
    <property type="entry name" value="GGDEF"/>
    <property type="match status" value="1"/>
</dbReference>
<feature type="domain" description="PAS" evidence="6">
    <location>
        <begin position="317"/>
        <end position="371"/>
    </location>
</feature>
<dbReference type="SUPFAM" id="SSF141868">
    <property type="entry name" value="EAL domain-like"/>
    <property type="match status" value="1"/>
</dbReference>
<accession>A0A0G3BAS4</accession>
<organism evidence="9">
    <name type="scientific">Leclercia adecarboxylata</name>
    <dbReference type="NCBI Taxonomy" id="83655"/>
    <lineage>
        <taxon>Bacteria</taxon>
        <taxon>Pseudomonadati</taxon>
        <taxon>Pseudomonadota</taxon>
        <taxon>Gammaproteobacteria</taxon>
        <taxon>Enterobacterales</taxon>
        <taxon>Enterobacteriaceae</taxon>
        <taxon>Leclercia</taxon>
    </lineage>
</organism>
<evidence type="ECO:0000256" key="2">
    <source>
        <dbReference type="ARBA" id="ARBA00004665"/>
    </source>
</evidence>
<dbReference type="PANTHER" id="PTHR44757:SF10">
    <property type="entry name" value="MEMBRANE PROTEIN"/>
    <property type="match status" value="1"/>
</dbReference>
<evidence type="ECO:0000259" key="8">
    <source>
        <dbReference type="PROSITE" id="PS50887"/>
    </source>
</evidence>
<dbReference type="Pfam" id="PF00563">
    <property type="entry name" value="EAL"/>
    <property type="match status" value="1"/>
</dbReference>
<feature type="transmembrane region" description="Helical" evidence="5">
    <location>
        <begin position="272"/>
        <end position="289"/>
    </location>
</feature>
<dbReference type="Gene3D" id="3.30.70.270">
    <property type="match status" value="1"/>
</dbReference>
<evidence type="ECO:0000259" key="7">
    <source>
        <dbReference type="PROSITE" id="PS50883"/>
    </source>
</evidence>
<dbReference type="GO" id="GO:0052621">
    <property type="term" value="F:diguanylate cyclase activity"/>
    <property type="evidence" value="ECO:0007669"/>
    <property type="project" value="UniProtKB-EC"/>
</dbReference>
<proteinExistence type="predicted"/>
<dbReference type="Pfam" id="PF00990">
    <property type="entry name" value="GGDEF"/>
    <property type="match status" value="1"/>
</dbReference>
<name>A0A0G3BAS4_9ENTR</name>
<dbReference type="FunFam" id="3.30.70.270:FF:000001">
    <property type="entry name" value="Diguanylate cyclase domain protein"/>
    <property type="match status" value="1"/>
</dbReference>
<dbReference type="CDD" id="cd01949">
    <property type="entry name" value="GGDEF"/>
    <property type="match status" value="1"/>
</dbReference>
<dbReference type="SMART" id="SM00052">
    <property type="entry name" value="EAL"/>
    <property type="match status" value="1"/>
</dbReference>
<dbReference type="InterPro" id="IPR007892">
    <property type="entry name" value="CHASE4"/>
</dbReference>
<dbReference type="PANTHER" id="PTHR44757">
    <property type="entry name" value="DIGUANYLATE CYCLASE DGCP"/>
    <property type="match status" value="1"/>
</dbReference>
<sequence length="863" mass="97584">MGKMNWQRFNKVSSFSGETSGIVKKNFIITAALLSSLFLAAIVSLLYIADNLNNKADARSSLLLQKALTNRQEKIRTNLMDNADWGEAYNNLHKQVNVKWAWDSQNLGESLYTNYQYEGVFVLSPAGETRYSVIEGNLVSQPFEKWLNRNITKELFNDLSQSQGKAVSRLMMTNGQLTLLAAARITSGDDESITPVAEDASVLIFADVLTPVKLEKMGNEYGIHNAHTFGRMEPHLKADYREAQLILPIDNGDVLIEWRSDDPGRALMNRELPLIIILMLSTIAFTWLMRRGALIKAQINDENVSLLEQSRQALTASERRFRDVIEATTDWIWEADSEARLTWLSDRFSGVTGHHSDDWLGRNMLDFIHSDKILFHHWLLNPQTSSNYTLKKARYFSDQGHQRYCNVVAKRAIMDDGSMGFRGTVTDVTLEVEAQERAEYLSRHDELTGLPNRVRMKEFLEGELRSLPDPDHPLAMISLDLDKFKPVNDLFGHNAGDALLNEVASRLRSCTRKIDLVARQGGDEFILILPDIYVRKDIETLCQRIASEISRPFIVNGNEVYISVSMGIALAPQDAMNASDLIRLSDIALYKAKNTGRNNWVFYEPNMGEYLIQRREMEKEFREALCTDQFQLVYQPRYDIETSRIAAVEALVRWQHPRLGLLMPDQFIPLAEETGLIVAMSDVVLEKACKDMVHLSPDLVISVNISAVEFNTRGLAKRVKAALQKSGLKPSRLELEITENVTISNPDITLETMKQLKDIGVRFLIDDFGTGYSALSYLKRFPFDGIKLDKSFVFAMEESENAKIIVENIIGLGKAYSLAVTAEGVETAEQLKRLKQYHCDEAQGYFIGKPVALDALNLALLQS</sequence>
<keyword evidence="5" id="KW-0812">Transmembrane</keyword>
<dbReference type="InterPro" id="IPR029787">
    <property type="entry name" value="Nucleotide_cyclase"/>
</dbReference>
<dbReference type="SMART" id="SM00091">
    <property type="entry name" value="PAS"/>
    <property type="match status" value="1"/>
</dbReference>
<evidence type="ECO:0000256" key="4">
    <source>
        <dbReference type="ARBA" id="ARBA00034247"/>
    </source>
</evidence>
<keyword evidence="9" id="KW-0614">Plasmid</keyword>
<dbReference type="PROSITE" id="PS50112">
    <property type="entry name" value="PAS"/>
    <property type="match status" value="1"/>
</dbReference>
<reference evidence="9" key="1">
    <citation type="journal article" date="2015" name="Front. Microbiol.">
        <title>Production of plasmid-encoding NDM-1 in clinical Raoultella ornithinolytica and Leclercia adecarboxylata from China.</title>
        <authorList>
            <person name="Sun F."/>
            <person name="Yin Z."/>
            <person name="Feng J."/>
            <person name="Qiu Y."/>
            <person name="Zhang D."/>
            <person name="Luo W."/>
            <person name="Yang H."/>
            <person name="Yang W."/>
            <person name="Wang J."/>
            <person name="Chen W."/>
            <person name="Xia P."/>
            <person name="Zhou D."/>
        </authorList>
    </citation>
    <scope>NUCLEOTIDE SEQUENCE</scope>
    <source>
        <strain evidence="9">P10164</strain>
        <plasmid evidence="9">pP10164-NDM</plasmid>
    </source>
</reference>
<protein>
    <recommendedName>
        <fullName evidence="3">diguanylate cyclase</fullName>
        <ecNumber evidence="3">2.7.7.65</ecNumber>
    </recommendedName>
</protein>
<evidence type="ECO:0000313" key="9">
    <source>
        <dbReference type="EMBL" id="AKJ21235.1"/>
    </source>
</evidence>
<evidence type="ECO:0000256" key="1">
    <source>
        <dbReference type="ARBA" id="ARBA00001946"/>
    </source>
</evidence>
<dbReference type="InterPro" id="IPR052155">
    <property type="entry name" value="Biofilm_reg_signaling"/>
</dbReference>
<evidence type="ECO:0000256" key="3">
    <source>
        <dbReference type="ARBA" id="ARBA00012528"/>
    </source>
</evidence>
<keyword evidence="5" id="KW-1133">Transmembrane helix</keyword>
<geneLocation type="plasmid" evidence="9">
    <name>pP10164-NDM</name>
</geneLocation>
<dbReference type="InterPro" id="IPR043128">
    <property type="entry name" value="Rev_trsase/Diguanyl_cyclase"/>
</dbReference>
<feature type="domain" description="EAL" evidence="7">
    <location>
        <begin position="614"/>
        <end position="863"/>
    </location>
</feature>
<dbReference type="Gene3D" id="3.20.20.450">
    <property type="entry name" value="EAL domain"/>
    <property type="match status" value="1"/>
</dbReference>